<accession>A0ABP9PWT3</accession>
<gene>
    <name evidence="2" type="ORF">GCM10023340_35560</name>
</gene>
<dbReference type="InterPro" id="IPR009839">
    <property type="entry name" value="SseB_N"/>
</dbReference>
<evidence type="ECO:0000313" key="3">
    <source>
        <dbReference type="Proteomes" id="UP001500221"/>
    </source>
</evidence>
<evidence type="ECO:0000313" key="2">
    <source>
        <dbReference type="EMBL" id="GAA5153465.1"/>
    </source>
</evidence>
<organism evidence="2 3">
    <name type="scientific">Nocardioides marinquilinus</name>
    <dbReference type="NCBI Taxonomy" id="1210400"/>
    <lineage>
        <taxon>Bacteria</taxon>
        <taxon>Bacillati</taxon>
        <taxon>Actinomycetota</taxon>
        <taxon>Actinomycetes</taxon>
        <taxon>Propionibacteriales</taxon>
        <taxon>Nocardioidaceae</taxon>
        <taxon>Nocardioides</taxon>
    </lineage>
</organism>
<keyword evidence="3" id="KW-1185">Reference proteome</keyword>
<dbReference type="EMBL" id="BAABKG010000004">
    <property type="protein sequence ID" value="GAA5153465.1"/>
    <property type="molecule type" value="Genomic_DNA"/>
</dbReference>
<sequence>MPDEPRRELMAPAFPDDTGDADAALGAALAAHAAGATAATLAAVLAALRDARVLVPVVAVAGEVDAVTGADKTSDMAAVLVESAGGQRGLLAFTSTASLAAWDPAARPVPVTAPTAALAAVQEDAAALVVDLAGPARFVVTGPHLLGLADGRRPVATAEGLAWVAGESQEGEQSRPGE</sequence>
<dbReference type="Proteomes" id="UP001500221">
    <property type="component" value="Unassembled WGS sequence"/>
</dbReference>
<dbReference type="RefSeq" id="WP_345461699.1">
    <property type="nucleotide sequence ID" value="NZ_BAABKG010000004.1"/>
</dbReference>
<comment type="caution">
    <text evidence="2">The sequence shown here is derived from an EMBL/GenBank/DDBJ whole genome shotgun (WGS) entry which is preliminary data.</text>
</comment>
<dbReference type="Pfam" id="PF07179">
    <property type="entry name" value="SseB"/>
    <property type="match status" value="1"/>
</dbReference>
<feature type="domain" description="SseB protein N-terminal" evidence="1">
    <location>
        <begin position="26"/>
        <end position="145"/>
    </location>
</feature>
<name>A0ABP9PWT3_9ACTN</name>
<protein>
    <recommendedName>
        <fullName evidence="1">SseB protein N-terminal domain-containing protein</fullName>
    </recommendedName>
</protein>
<proteinExistence type="predicted"/>
<reference evidence="3" key="1">
    <citation type="journal article" date="2019" name="Int. J. Syst. Evol. Microbiol.">
        <title>The Global Catalogue of Microorganisms (GCM) 10K type strain sequencing project: providing services to taxonomists for standard genome sequencing and annotation.</title>
        <authorList>
            <consortium name="The Broad Institute Genomics Platform"/>
            <consortium name="The Broad Institute Genome Sequencing Center for Infectious Disease"/>
            <person name="Wu L."/>
            <person name="Ma J."/>
        </authorList>
    </citation>
    <scope>NUCLEOTIDE SEQUENCE [LARGE SCALE GENOMIC DNA]</scope>
    <source>
        <strain evidence="3">JCM 18459</strain>
    </source>
</reference>
<evidence type="ECO:0000259" key="1">
    <source>
        <dbReference type="Pfam" id="PF07179"/>
    </source>
</evidence>